<proteinExistence type="predicted"/>
<evidence type="ECO:0000313" key="2">
    <source>
        <dbReference type="EnsemblPlants" id="TuG1812G0200000085.01.T01"/>
    </source>
</evidence>
<dbReference type="Proteomes" id="UP000015106">
    <property type="component" value="Chromosome 2"/>
</dbReference>
<dbReference type="EnsemblPlants" id="TuG1812G0200000085.01.T01">
    <property type="protein sequence ID" value="TuG1812G0200000085.01.T01"/>
    <property type="gene ID" value="TuG1812G0200000085.01"/>
</dbReference>
<keyword evidence="3" id="KW-1185">Reference proteome</keyword>
<feature type="compositionally biased region" description="Low complexity" evidence="1">
    <location>
        <begin position="89"/>
        <end position="119"/>
    </location>
</feature>
<reference evidence="3" key="1">
    <citation type="journal article" date="2013" name="Nature">
        <title>Draft genome of the wheat A-genome progenitor Triticum urartu.</title>
        <authorList>
            <person name="Ling H.Q."/>
            <person name="Zhao S."/>
            <person name="Liu D."/>
            <person name="Wang J."/>
            <person name="Sun H."/>
            <person name="Zhang C."/>
            <person name="Fan H."/>
            <person name="Li D."/>
            <person name="Dong L."/>
            <person name="Tao Y."/>
            <person name="Gao C."/>
            <person name="Wu H."/>
            <person name="Li Y."/>
            <person name="Cui Y."/>
            <person name="Guo X."/>
            <person name="Zheng S."/>
            <person name="Wang B."/>
            <person name="Yu K."/>
            <person name="Liang Q."/>
            <person name="Yang W."/>
            <person name="Lou X."/>
            <person name="Chen J."/>
            <person name="Feng M."/>
            <person name="Jian J."/>
            <person name="Zhang X."/>
            <person name="Luo G."/>
            <person name="Jiang Y."/>
            <person name="Liu J."/>
            <person name="Wang Z."/>
            <person name="Sha Y."/>
            <person name="Zhang B."/>
            <person name="Wu H."/>
            <person name="Tang D."/>
            <person name="Shen Q."/>
            <person name="Xue P."/>
            <person name="Zou S."/>
            <person name="Wang X."/>
            <person name="Liu X."/>
            <person name="Wang F."/>
            <person name="Yang Y."/>
            <person name="An X."/>
            <person name="Dong Z."/>
            <person name="Zhang K."/>
            <person name="Zhang X."/>
            <person name="Luo M.C."/>
            <person name="Dvorak J."/>
            <person name="Tong Y."/>
            <person name="Wang J."/>
            <person name="Yang H."/>
            <person name="Li Z."/>
            <person name="Wang D."/>
            <person name="Zhang A."/>
            <person name="Wang J."/>
        </authorList>
    </citation>
    <scope>NUCLEOTIDE SEQUENCE</scope>
    <source>
        <strain evidence="3">cv. G1812</strain>
    </source>
</reference>
<evidence type="ECO:0000256" key="1">
    <source>
        <dbReference type="SAM" id="MobiDB-lite"/>
    </source>
</evidence>
<dbReference type="Gramene" id="TuG1812G0200000085.01.T01">
    <property type="protein sequence ID" value="TuG1812G0200000085.01.T01"/>
    <property type="gene ID" value="TuG1812G0200000085.01"/>
</dbReference>
<reference evidence="2" key="2">
    <citation type="submission" date="2018-03" db="EMBL/GenBank/DDBJ databases">
        <title>The Triticum urartu genome reveals the dynamic nature of wheat genome evolution.</title>
        <authorList>
            <person name="Ling H."/>
            <person name="Ma B."/>
            <person name="Shi X."/>
            <person name="Liu H."/>
            <person name="Dong L."/>
            <person name="Sun H."/>
            <person name="Cao Y."/>
            <person name="Gao Q."/>
            <person name="Zheng S."/>
            <person name="Li Y."/>
            <person name="Yu Y."/>
            <person name="Du H."/>
            <person name="Qi M."/>
            <person name="Li Y."/>
            <person name="Yu H."/>
            <person name="Cui Y."/>
            <person name="Wang N."/>
            <person name="Chen C."/>
            <person name="Wu H."/>
            <person name="Zhao Y."/>
            <person name="Zhang J."/>
            <person name="Li Y."/>
            <person name="Zhou W."/>
            <person name="Zhang B."/>
            <person name="Hu W."/>
            <person name="Eijk M."/>
            <person name="Tang J."/>
            <person name="Witsenboer H."/>
            <person name="Zhao S."/>
            <person name="Li Z."/>
            <person name="Zhang A."/>
            <person name="Wang D."/>
            <person name="Liang C."/>
        </authorList>
    </citation>
    <scope>NUCLEOTIDE SEQUENCE [LARGE SCALE GENOMIC DNA]</scope>
    <source>
        <strain evidence="2">cv. G1812</strain>
    </source>
</reference>
<organism evidence="2 3">
    <name type="scientific">Triticum urartu</name>
    <name type="common">Red wild einkorn</name>
    <name type="synonym">Crithodium urartu</name>
    <dbReference type="NCBI Taxonomy" id="4572"/>
    <lineage>
        <taxon>Eukaryota</taxon>
        <taxon>Viridiplantae</taxon>
        <taxon>Streptophyta</taxon>
        <taxon>Embryophyta</taxon>
        <taxon>Tracheophyta</taxon>
        <taxon>Spermatophyta</taxon>
        <taxon>Magnoliopsida</taxon>
        <taxon>Liliopsida</taxon>
        <taxon>Poales</taxon>
        <taxon>Poaceae</taxon>
        <taxon>BOP clade</taxon>
        <taxon>Pooideae</taxon>
        <taxon>Triticodae</taxon>
        <taxon>Triticeae</taxon>
        <taxon>Triticinae</taxon>
        <taxon>Triticum</taxon>
    </lineage>
</organism>
<name>A0A8R7TBW1_TRIUA</name>
<feature type="region of interest" description="Disordered" evidence="1">
    <location>
        <begin position="68"/>
        <end position="126"/>
    </location>
</feature>
<reference evidence="2" key="3">
    <citation type="submission" date="2022-06" db="UniProtKB">
        <authorList>
            <consortium name="EnsemblPlants"/>
        </authorList>
    </citation>
    <scope>IDENTIFICATION</scope>
</reference>
<evidence type="ECO:0000313" key="3">
    <source>
        <dbReference type="Proteomes" id="UP000015106"/>
    </source>
</evidence>
<protein>
    <submittedName>
        <fullName evidence="2">Uncharacterized protein</fullName>
    </submittedName>
</protein>
<dbReference type="AlphaFoldDB" id="A0A8R7TBW1"/>
<sequence length="148" mass="15689">MPAAAAMQSGVGADGVPVSSPCPLIPCLDQARHHLGVARRDNARPGSNPPPPRALPRCAALFVPSLLRSPLGRGTSQGRGQHGRRYTLPSPTTARGAPSPARAPSCRARSSSWAASHATPSRNAAKRTLITVRNRRQNIKLDQNLTRK</sequence>
<accession>A0A8R7TBW1</accession>